<protein>
    <submittedName>
        <fullName evidence="1">Uncharacterized protein</fullName>
    </submittedName>
</protein>
<sequence>MFDPTAFDNIKFMIQAEVYDRDLDDLLHIHSRSDKVDLASLGREAAITFSLKEKPQLRVTLIIQADLEKLAGELMKLPGAFPGVSLHIVYTGPEHVLTDGCMNRLENGWGAARRYERKKIASNQMETVHEWHIYFERTITEDMIEELGDLVGFIVETLETAPNSE</sequence>
<name>A0ABW8I5X7_9BACI</name>
<dbReference type="EMBL" id="JAUIYO010000001">
    <property type="protein sequence ID" value="MFK2824149.1"/>
    <property type="molecule type" value="Genomic_DNA"/>
</dbReference>
<dbReference type="Proteomes" id="UP001619911">
    <property type="component" value="Unassembled WGS sequence"/>
</dbReference>
<reference evidence="1 2" key="1">
    <citation type="submission" date="2023-07" db="EMBL/GenBank/DDBJ databases">
        <title>Bacillus lucianemedeirus sp. nov, a new species isolated from an immunobiological production facility.</title>
        <authorList>
            <person name="Costa L.V."/>
            <person name="Miranda R.V.S.L."/>
            <person name="Brandao M.L.L."/>
            <person name="Reis C.M.F."/>
            <person name="Frazao A.M."/>
            <person name="Cruz F.V."/>
            <person name="Baio P.V.P."/>
            <person name="Veras J.F.C."/>
            <person name="Ramos J.N."/>
            <person name="Vieira V."/>
        </authorList>
    </citation>
    <scope>NUCLEOTIDE SEQUENCE [LARGE SCALE GENOMIC DNA]</scope>
    <source>
        <strain evidence="1 2">B190/17</strain>
    </source>
</reference>
<evidence type="ECO:0000313" key="2">
    <source>
        <dbReference type="Proteomes" id="UP001619911"/>
    </source>
</evidence>
<proteinExistence type="predicted"/>
<evidence type="ECO:0000313" key="1">
    <source>
        <dbReference type="EMBL" id="MFK2824149.1"/>
    </source>
</evidence>
<organism evidence="1 2">
    <name type="scientific">Bacillus lumedeiriae</name>
    <dbReference type="NCBI Taxonomy" id="3058829"/>
    <lineage>
        <taxon>Bacteria</taxon>
        <taxon>Bacillati</taxon>
        <taxon>Bacillota</taxon>
        <taxon>Bacilli</taxon>
        <taxon>Bacillales</taxon>
        <taxon>Bacillaceae</taxon>
        <taxon>Bacillus</taxon>
    </lineage>
</organism>
<comment type="caution">
    <text evidence="1">The sequence shown here is derived from an EMBL/GenBank/DDBJ whole genome shotgun (WGS) entry which is preliminary data.</text>
</comment>
<dbReference type="RefSeq" id="WP_404313652.1">
    <property type="nucleotide sequence ID" value="NZ_JAUIYO010000001.1"/>
</dbReference>
<accession>A0ABW8I5X7</accession>
<keyword evidence="2" id="KW-1185">Reference proteome</keyword>
<gene>
    <name evidence="1" type="ORF">QYG89_00375</name>
</gene>